<accession>F0RG39</accession>
<dbReference type="KEGG" id="cly:Celly_1177"/>
<dbReference type="AlphaFoldDB" id="F0RG39"/>
<protein>
    <submittedName>
        <fullName evidence="4">Class I peptide chain release factor</fullName>
    </submittedName>
</protein>
<dbReference type="eggNOG" id="COG1186">
    <property type="taxonomic scope" value="Bacteria"/>
</dbReference>
<dbReference type="InterPro" id="IPR045853">
    <property type="entry name" value="Pep_chain_release_fac_I_sf"/>
</dbReference>
<proteinExistence type="inferred from homology"/>
<reference evidence="4 5" key="1">
    <citation type="journal article" date="2011" name="Stand. Genomic Sci.">
        <title>Complete genome sequence of Cellulophaga lytica type strain (LIM- 21).</title>
        <authorList>
            <person name="Pati A."/>
            <person name="Abt B."/>
            <person name="Teshima H."/>
            <person name="Nolan M."/>
            <person name="Lapidus A."/>
            <person name="Lucas S."/>
            <person name="Hammon N."/>
            <person name="Deshpande S."/>
            <person name="Cheng J.F."/>
            <person name="Tapia R."/>
            <person name="Han C."/>
            <person name="Goodwin L."/>
            <person name="Pitluck S."/>
            <person name="Liolios K."/>
            <person name="Pagani I."/>
            <person name="Mavromatis K."/>
            <person name="Ovchinikova G."/>
            <person name="Chen A."/>
            <person name="Palaniappan K."/>
            <person name="Land M."/>
            <person name="Hauser L."/>
            <person name="Jeffries C.D."/>
            <person name="Detter J.C."/>
            <person name="Brambilla E.M."/>
            <person name="Kannan K.P."/>
            <person name="Rohde M."/>
            <person name="Spring S."/>
            <person name="Goker M."/>
            <person name="Woyke T."/>
            <person name="Bristow J."/>
            <person name="Eisen J.A."/>
            <person name="Markowitz V."/>
            <person name="Hugenholtz P."/>
            <person name="Kyrpides N.C."/>
            <person name="Klenk H.P."/>
            <person name="Ivanova N."/>
        </authorList>
    </citation>
    <scope>NUCLEOTIDE SEQUENCE [LARGE SCALE GENOMIC DNA]</scope>
    <source>
        <strain evidence="5">ATCC 23178 / DSM 7489 / JCM 8516 / NBRC 14961 / NCIMB 1423 / VKM B-1433 / Cy l20</strain>
    </source>
</reference>
<dbReference type="GO" id="GO:0003747">
    <property type="term" value="F:translation release factor activity"/>
    <property type="evidence" value="ECO:0007669"/>
    <property type="project" value="InterPro"/>
</dbReference>
<evidence type="ECO:0000259" key="3">
    <source>
        <dbReference type="PROSITE" id="PS00745"/>
    </source>
</evidence>
<dbReference type="EMBL" id="CP002534">
    <property type="protein sequence ID" value="ADY29005.1"/>
    <property type="molecule type" value="Genomic_DNA"/>
</dbReference>
<evidence type="ECO:0000313" key="4">
    <source>
        <dbReference type="EMBL" id="ADY29005.1"/>
    </source>
</evidence>
<dbReference type="GO" id="GO:0072344">
    <property type="term" value="P:rescue of stalled ribosome"/>
    <property type="evidence" value="ECO:0007669"/>
    <property type="project" value="TreeGrafter"/>
</dbReference>
<evidence type="ECO:0000256" key="1">
    <source>
        <dbReference type="ARBA" id="ARBA00010835"/>
    </source>
</evidence>
<dbReference type="InterPro" id="IPR000352">
    <property type="entry name" value="Pep_chain_release_fac_I"/>
</dbReference>
<dbReference type="SUPFAM" id="SSF75620">
    <property type="entry name" value="Release factor"/>
    <property type="match status" value="1"/>
</dbReference>
<dbReference type="Gene3D" id="3.30.160.20">
    <property type="match status" value="1"/>
</dbReference>
<feature type="domain" description="Prokaryotic-type class I peptide chain release factors" evidence="3">
    <location>
        <begin position="16"/>
        <end position="32"/>
    </location>
</feature>
<evidence type="ECO:0000313" key="5">
    <source>
        <dbReference type="Proteomes" id="UP000007487"/>
    </source>
</evidence>
<keyword evidence="5" id="KW-1185">Reference proteome</keyword>
<dbReference type="NCBIfam" id="NF006718">
    <property type="entry name" value="PRK09256.1"/>
    <property type="match status" value="1"/>
</dbReference>
<feature type="compositionally biased region" description="Basic residues" evidence="2">
    <location>
        <begin position="116"/>
        <end position="134"/>
    </location>
</feature>
<name>F0RG39_CELLC</name>
<dbReference type="PANTHER" id="PTHR47814">
    <property type="entry name" value="PEPTIDYL-TRNA HYDROLASE ARFB"/>
    <property type="match status" value="1"/>
</dbReference>
<dbReference type="PROSITE" id="PS00745">
    <property type="entry name" value="RF_PROK_I"/>
    <property type="match status" value="1"/>
</dbReference>
<organism evidence="4 5">
    <name type="scientific">Cellulophaga lytica (strain ATCC 23178 / DSM 7489 / JCM 8516 / NBRC 14961 / NCIMB 1423 / VKM B-1433 / Cy l20)</name>
    <dbReference type="NCBI Taxonomy" id="867900"/>
    <lineage>
        <taxon>Bacteria</taxon>
        <taxon>Pseudomonadati</taxon>
        <taxon>Bacteroidota</taxon>
        <taxon>Flavobacteriia</taxon>
        <taxon>Flavobacteriales</taxon>
        <taxon>Flavobacteriaceae</taxon>
        <taxon>Cellulophaga</taxon>
    </lineage>
</organism>
<dbReference type="Proteomes" id="UP000007487">
    <property type="component" value="Chromosome"/>
</dbReference>
<dbReference type="STRING" id="867900.Celly_1177"/>
<dbReference type="GO" id="GO:0004045">
    <property type="term" value="F:peptidyl-tRNA hydrolase activity"/>
    <property type="evidence" value="ECO:0007669"/>
    <property type="project" value="TreeGrafter"/>
</dbReference>
<evidence type="ECO:0000256" key="2">
    <source>
        <dbReference type="SAM" id="MobiDB-lite"/>
    </source>
</evidence>
<feature type="region of interest" description="Disordered" evidence="2">
    <location>
        <begin position="99"/>
        <end position="134"/>
    </location>
</feature>
<dbReference type="RefSeq" id="WP_013620753.1">
    <property type="nucleotide sequence ID" value="NC_015167.1"/>
</dbReference>
<gene>
    <name evidence="4" type="ordered locus">Celly_1177</name>
</gene>
<dbReference type="PANTHER" id="PTHR47814:SF1">
    <property type="entry name" value="PEPTIDYL-TRNA HYDROLASE ARFB"/>
    <property type="match status" value="1"/>
</dbReference>
<comment type="similarity">
    <text evidence="1">Belongs to the prokaryotic/mitochondrial release factor family.</text>
</comment>
<dbReference type="OrthoDB" id="9815709at2"/>
<dbReference type="GO" id="GO:0043022">
    <property type="term" value="F:ribosome binding"/>
    <property type="evidence" value="ECO:0007669"/>
    <property type="project" value="TreeGrafter"/>
</dbReference>
<dbReference type="Pfam" id="PF00472">
    <property type="entry name" value="RF-1"/>
    <property type="match status" value="1"/>
</dbReference>
<dbReference type="HOGENOM" id="CLU_089470_3_2_10"/>
<sequence>MDTAQIVQELQFKAVRSSGAGGQHVNKVSTKIELTYDLQNSTAVTDKEKERLLLKLSNRLTKENVLLLQCDDSRSQHKNKDLAIKRFLELIKSALIVPKKRKKTKPSRSAIEKRLNTKKKSALKKANRKKPSLE</sequence>